<name>S0P222_9ENTE</name>
<dbReference type="EMBL" id="ASWO01000004">
    <property type="protein sequence ID" value="EOT84225.1"/>
    <property type="molecule type" value="Genomic_DNA"/>
</dbReference>
<evidence type="ECO:0000313" key="9">
    <source>
        <dbReference type="Proteomes" id="UP000015961"/>
    </source>
</evidence>
<evidence type="ECO:0000256" key="5">
    <source>
        <dbReference type="ARBA" id="ARBA00023136"/>
    </source>
</evidence>
<sequence length="608" mass="68876">MIWKLSLTGMKTRLRDYMILFSGLAIAAAIFYMFESLATNKEFLEHSNTVSVVGIVFHLGTVLLGIITFVYILYANSFLMTLRQKTYAMLMMLGARTSKIAQMIFIETFVAGIAATVVGMVVGVGLTALVNRLLVNQMGIVVSHYTPFNTAALLVTLIFFIAVFLIASMINASSIVKKSILQLLNEQKTPTRFKRNPFLLFIETIIGLLSLAIGYYFLAEIVKFQIMGLAIALVTIILGSYLIFHSVVIFVISLLKKSNAVVFKKLNNFTLSQLSFRVRDFTQILSMVSILFALALGALTVGLGFRNQIMTFTNTAATYDIVLNNAQKIDQQKIDTLDPTLNVTYDQKYDDTTIYYIKEQFDQHPFEQKDQSVFLSGEVNDKTLKYDAAKMEQDEQAQKALQDLELPEQKEKQIKLISQADFDTLGLDESQLQVINVTDFTTILPQIKTLIEENEKNNPSLGGAEGQNSFSQKYYVYNLYNTFFSGFEFMGFFLGIAFLTMLASCLMFKILSSANSDAIRYEMLRKIGTRQSLLKRAIFKEIGILFLLPGILGSIHVLFGLQMFKNFLSQPYHNIWIPFTIFIVLYALYYFATIWIYTSIVLPKEKRN</sequence>
<feature type="transmembrane region" description="Helical" evidence="6">
    <location>
        <begin position="284"/>
        <end position="305"/>
    </location>
</feature>
<dbReference type="InterPro" id="IPR027022">
    <property type="entry name" value="ABC_permease_BceB-typ"/>
</dbReference>
<protein>
    <recommendedName>
        <fullName evidence="7">ABC3 transporter permease C-terminal domain-containing protein</fullName>
    </recommendedName>
</protein>
<evidence type="ECO:0000259" key="7">
    <source>
        <dbReference type="Pfam" id="PF02687"/>
    </source>
</evidence>
<dbReference type="eggNOG" id="COG0577">
    <property type="taxonomic scope" value="Bacteria"/>
</dbReference>
<dbReference type="GO" id="GO:0005886">
    <property type="term" value="C:plasma membrane"/>
    <property type="evidence" value="ECO:0007669"/>
    <property type="project" value="UniProtKB-SubCell"/>
</dbReference>
<evidence type="ECO:0000256" key="1">
    <source>
        <dbReference type="ARBA" id="ARBA00004651"/>
    </source>
</evidence>
<feature type="transmembrane region" description="Helical" evidence="6">
    <location>
        <begin position="150"/>
        <end position="176"/>
    </location>
</feature>
<dbReference type="OrthoDB" id="1705903at2"/>
<feature type="domain" description="ABC3 transporter permease C-terminal" evidence="7">
    <location>
        <begin position="62"/>
        <end position="180"/>
    </location>
</feature>
<accession>S0P222</accession>
<dbReference type="GO" id="GO:0055085">
    <property type="term" value="P:transmembrane transport"/>
    <property type="evidence" value="ECO:0007669"/>
    <property type="project" value="UniProtKB-UniRule"/>
</dbReference>
<keyword evidence="3 6" id="KW-0812">Transmembrane</keyword>
<keyword evidence="2 6" id="KW-1003">Cell membrane</keyword>
<gene>
    <name evidence="8" type="ORF">I573_01126</name>
</gene>
<organism evidence="8 9">
    <name type="scientific">Enterococcus sulfureus ATCC 49903</name>
    <dbReference type="NCBI Taxonomy" id="1140003"/>
    <lineage>
        <taxon>Bacteria</taxon>
        <taxon>Bacillati</taxon>
        <taxon>Bacillota</taxon>
        <taxon>Bacilli</taxon>
        <taxon>Lactobacillales</taxon>
        <taxon>Enterococcaceae</taxon>
        <taxon>Enterococcus</taxon>
    </lineage>
</organism>
<dbReference type="AlphaFoldDB" id="S0P222"/>
<comment type="caution">
    <text evidence="8">The sequence shown here is derived from an EMBL/GenBank/DDBJ whole genome shotgun (WGS) entry which is preliminary data.</text>
</comment>
<reference evidence="8 9" key="1">
    <citation type="submission" date="2013-03" db="EMBL/GenBank/DDBJ databases">
        <title>The Genome Sequence of Enterococcus sulfureus ATCC_49903 (PacBio/Illumina hybrid assembly).</title>
        <authorList>
            <consortium name="The Broad Institute Genomics Platform"/>
            <consortium name="The Broad Institute Genome Sequencing Center for Infectious Disease"/>
            <person name="Earl A."/>
            <person name="Russ C."/>
            <person name="Gilmore M."/>
            <person name="Surin D."/>
            <person name="Walker B."/>
            <person name="Young S."/>
            <person name="Zeng Q."/>
            <person name="Gargeya S."/>
            <person name="Fitzgerald M."/>
            <person name="Haas B."/>
            <person name="Abouelleil A."/>
            <person name="Allen A.W."/>
            <person name="Alvarado L."/>
            <person name="Arachchi H.M."/>
            <person name="Berlin A.M."/>
            <person name="Chapman S.B."/>
            <person name="Gainer-Dewar J."/>
            <person name="Goldberg J."/>
            <person name="Griggs A."/>
            <person name="Gujja S."/>
            <person name="Hansen M."/>
            <person name="Howarth C."/>
            <person name="Imamovic A."/>
            <person name="Ireland A."/>
            <person name="Larimer J."/>
            <person name="McCowan C."/>
            <person name="Murphy C."/>
            <person name="Pearson M."/>
            <person name="Poon T.W."/>
            <person name="Priest M."/>
            <person name="Roberts A."/>
            <person name="Saif S."/>
            <person name="Shea T."/>
            <person name="Sisk P."/>
            <person name="Sykes S."/>
            <person name="Wortman J."/>
            <person name="Nusbaum C."/>
            <person name="Birren B."/>
        </authorList>
    </citation>
    <scope>NUCLEOTIDE SEQUENCE [LARGE SCALE GENOMIC DNA]</scope>
    <source>
        <strain evidence="8 9">ATCC 49903</strain>
    </source>
</reference>
<feature type="transmembrane region" description="Helical" evidence="6">
    <location>
        <begin position="489"/>
        <end position="511"/>
    </location>
</feature>
<comment type="subcellular location">
    <subcellularLocation>
        <location evidence="1 6">Cell membrane</location>
        <topology evidence="1 6">Multi-pass membrane protein</topology>
    </subcellularLocation>
</comment>
<keyword evidence="6" id="KW-0813">Transport</keyword>
<keyword evidence="5 6" id="KW-0472">Membrane</keyword>
<dbReference type="PANTHER" id="PTHR46795:SF3">
    <property type="entry name" value="ABC TRANSPORTER PERMEASE"/>
    <property type="match status" value="1"/>
</dbReference>
<dbReference type="RefSeq" id="WP_016186632.1">
    <property type="nucleotide sequence ID" value="NZ_ASWO01000004.1"/>
</dbReference>
<feature type="transmembrane region" description="Helical" evidence="6">
    <location>
        <begin position="224"/>
        <end position="255"/>
    </location>
</feature>
<feature type="transmembrane region" description="Helical" evidence="6">
    <location>
        <begin position="575"/>
        <end position="597"/>
    </location>
</feature>
<dbReference type="InterPro" id="IPR052536">
    <property type="entry name" value="ABC-4_Integral_Memb_Prot"/>
</dbReference>
<keyword evidence="4 6" id="KW-1133">Transmembrane helix</keyword>
<feature type="transmembrane region" description="Helical" evidence="6">
    <location>
        <begin position="17"/>
        <end position="34"/>
    </location>
</feature>
<feature type="transmembrane region" description="Helical" evidence="6">
    <location>
        <begin position="197"/>
        <end position="218"/>
    </location>
</feature>
<proteinExistence type="inferred from homology"/>
<dbReference type="Pfam" id="PF02687">
    <property type="entry name" value="FtsX"/>
    <property type="match status" value="1"/>
</dbReference>
<evidence type="ECO:0000256" key="4">
    <source>
        <dbReference type="ARBA" id="ARBA00022989"/>
    </source>
</evidence>
<comment type="similarity">
    <text evidence="6">Belongs to the ABC-4 integral membrane protein family.</text>
</comment>
<evidence type="ECO:0000256" key="2">
    <source>
        <dbReference type="ARBA" id="ARBA00022475"/>
    </source>
</evidence>
<dbReference type="STRING" id="1140003.OMY_02216"/>
<feature type="transmembrane region" description="Helical" evidence="6">
    <location>
        <begin position="54"/>
        <end position="82"/>
    </location>
</feature>
<dbReference type="PIRSF" id="PIRSF018968">
    <property type="entry name" value="ABC_permease_BceB"/>
    <property type="match status" value="1"/>
</dbReference>
<feature type="transmembrane region" description="Helical" evidence="6">
    <location>
        <begin position="103"/>
        <end position="130"/>
    </location>
</feature>
<dbReference type="PATRIC" id="fig|1140003.3.peg.2128"/>
<dbReference type="InterPro" id="IPR003838">
    <property type="entry name" value="ABC3_permease_C"/>
</dbReference>
<evidence type="ECO:0000313" key="8">
    <source>
        <dbReference type="EMBL" id="EOT84225.1"/>
    </source>
</evidence>
<dbReference type="PANTHER" id="PTHR46795">
    <property type="entry name" value="ABC TRANSPORTER PERMEASE-RELATED-RELATED"/>
    <property type="match status" value="1"/>
</dbReference>
<evidence type="ECO:0000256" key="6">
    <source>
        <dbReference type="PIRNR" id="PIRNR018968"/>
    </source>
</evidence>
<evidence type="ECO:0000256" key="3">
    <source>
        <dbReference type="ARBA" id="ARBA00022692"/>
    </source>
</evidence>
<keyword evidence="9" id="KW-1185">Reference proteome</keyword>
<dbReference type="Proteomes" id="UP000015961">
    <property type="component" value="Unassembled WGS sequence"/>
</dbReference>
<feature type="transmembrane region" description="Helical" evidence="6">
    <location>
        <begin position="542"/>
        <end position="563"/>
    </location>
</feature>